<reference evidence="8" key="1">
    <citation type="submission" date="2024-05" db="EMBL/GenBank/DDBJ databases">
        <title>Pontimicrobium maritimus sp. nov., isolated form sea water.</title>
        <authorList>
            <person name="Muhammad N."/>
            <person name="Vuong T.Q."/>
            <person name="Han H.L."/>
            <person name="Kim S.-G."/>
        </authorList>
    </citation>
    <scope>NUCLEOTIDE SEQUENCE</scope>
    <source>
        <strain evidence="8">SW4</strain>
    </source>
</reference>
<evidence type="ECO:0000256" key="3">
    <source>
        <dbReference type="ARBA" id="ARBA00022475"/>
    </source>
</evidence>
<keyword evidence="4 7" id="KW-0812">Transmembrane</keyword>
<sequence length="125" mass="13732">MLKKNFTDLALAILRIGASALMLTHGIPKVKNLFADTIEFPDPLGVGAPTSLTLAIIGEVIAPIFIIIGLRTKLATLFPIGVMLVAFFFVHLNDPIERQEKALLYLVVFITIFFAGPGKYSFDRK</sequence>
<accession>A0AAU7BNP6</accession>
<keyword evidence="5 7" id="KW-1133">Transmembrane helix</keyword>
<evidence type="ECO:0000256" key="2">
    <source>
        <dbReference type="ARBA" id="ARBA00006679"/>
    </source>
</evidence>
<keyword evidence="6 7" id="KW-0472">Membrane</keyword>
<comment type="subcellular location">
    <subcellularLocation>
        <location evidence="1">Cell membrane</location>
        <topology evidence="1">Multi-pass membrane protein</topology>
    </subcellularLocation>
</comment>
<dbReference type="PANTHER" id="PTHR33452:SF1">
    <property type="entry name" value="INNER MEMBRANE PROTEIN YPHA-RELATED"/>
    <property type="match status" value="1"/>
</dbReference>
<gene>
    <name evidence="8" type="ORF">ABGB03_08710</name>
</gene>
<comment type="similarity">
    <text evidence="2">Belongs to the DoxX family.</text>
</comment>
<dbReference type="Pfam" id="PF07681">
    <property type="entry name" value="DoxX"/>
    <property type="match status" value="1"/>
</dbReference>
<evidence type="ECO:0000256" key="1">
    <source>
        <dbReference type="ARBA" id="ARBA00004651"/>
    </source>
</evidence>
<feature type="transmembrane region" description="Helical" evidence="7">
    <location>
        <begin position="102"/>
        <end position="122"/>
    </location>
</feature>
<name>A0AAU7BNP6_9FLAO</name>
<dbReference type="EMBL" id="CP157199">
    <property type="protein sequence ID" value="XBG59942.1"/>
    <property type="molecule type" value="Genomic_DNA"/>
</dbReference>
<organism evidence="8">
    <name type="scientific">Pontimicrobium sp. SW4</name>
    <dbReference type="NCBI Taxonomy" id="3153519"/>
    <lineage>
        <taxon>Bacteria</taxon>
        <taxon>Pseudomonadati</taxon>
        <taxon>Bacteroidota</taxon>
        <taxon>Flavobacteriia</taxon>
        <taxon>Flavobacteriales</taxon>
        <taxon>Flavobacteriaceae</taxon>
        <taxon>Pontimicrobium</taxon>
    </lineage>
</organism>
<evidence type="ECO:0000313" key="8">
    <source>
        <dbReference type="EMBL" id="XBG59942.1"/>
    </source>
</evidence>
<dbReference type="AlphaFoldDB" id="A0AAU7BNP6"/>
<dbReference type="InterPro" id="IPR051907">
    <property type="entry name" value="DoxX-like_oxidoreductase"/>
</dbReference>
<protein>
    <submittedName>
        <fullName evidence="8">DoxX family protein</fullName>
    </submittedName>
</protein>
<keyword evidence="3" id="KW-1003">Cell membrane</keyword>
<evidence type="ECO:0000256" key="5">
    <source>
        <dbReference type="ARBA" id="ARBA00022989"/>
    </source>
</evidence>
<evidence type="ECO:0000256" key="6">
    <source>
        <dbReference type="ARBA" id="ARBA00023136"/>
    </source>
</evidence>
<proteinExistence type="inferred from homology"/>
<feature type="transmembrane region" description="Helical" evidence="7">
    <location>
        <begin position="77"/>
        <end position="96"/>
    </location>
</feature>
<evidence type="ECO:0000256" key="7">
    <source>
        <dbReference type="SAM" id="Phobius"/>
    </source>
</evidence>
<dbReference type="RefSeq" id="WP_347921938.1">
    <property type="nucleotide sequence ID" value="NZ_CP157199.1"/>
</dbReference>
<dbReference type="PANTHER" id="PTHR33452">
    <property type="entry name" value="OXIDOREDUCTASE CATD-RELATED"/>
    <property type="match status" value="1"/>
</dbReference>
<dbReference type="GO" id="GO:0005886">
    <property type="term" value="C:plasma membrane"/>
    <property type="evidence" value="ECO:0007669"/>
    <property type="project" value="UniProtKB-SubCell"/>
</dbReference>
<evidence type="ECO:0000256" key="4">
    <source>
        <dbReference type="ARBA" id="ARBA00022692"/>
    </source>
</evidence>
<feature type="transmembrane region" description="Helical" evidence="7">
    <location>
        <begin position="50"/>
        <end position="70"/>
    </location>
</feature>
<dbReference type="InterPro" id="IPR032808">
    <property type="entry name" value="DoxX"/>
</dbReference>